<dbReference type="Proteomes" id="UP000490939">
    <property type="component" value="Unassembled WGS sequence"/>
</dbReference>
<evidence type="ECO:0000313" key="2">
    <source>
        <dbReference type="EMBL" id="KAE9961302.1"/>
    </source>
</evidence>
<sequence>MVLLRTISNMHFLPAILALSLYASEAAAQDQRSTKCYLDRTNGGKTWFPTANCDLLPHNLYLCAHGTTV</sequence>
<feature type="chain" id="PRO_5044690992" description="Secreted protein" evidence="1">
    <location>
        <begin position="29"/>
        <end position="69"/>
    </location>
</feature>
<dbReference type="EMBL" id="WNWS01002217">
    <property type="protein sequence ID" value="KAE9961302.1"/>
    <property type="molecule type" value="Genomic_DNA"/>
</dbReference>
<evidence type="ECO:0000313" key="5">
    <source>
        <dbReference type="Proteomes" id="UP000490939"/>
    </source>
</evidence>
<accession>A0A8H3YK30</accession>
<dbReference type="EMBL" id="WNWR01001441">
    <property type="protein sequence ID" value="KAE9963200.1"/>
    <property type="molecule type" value="Genomic_DNA"/>
</dbReference>
<feature type="non-terminal residue" evidence="2">
    <location>
        <position position="69"/>
    </location>
</feature>
<evidence type="ECO:0000313" key="3">
    <source>
        <dbReference type="EMBL" id="KAE9963200.1"/>
    </source>
</evidence>
<gene>
    <name evidence="3" type="ORF">EG327_001628</name>
    <name evidence="2" type="ORF">EG328_003929</name>
</gene>
<dbReference type="Proteomes" id="UP000447873">
    <property type="component" value="Unassembled WGS sequence"/>
</dbReference>
<evidence type="ECO:0008006" key="6">
    <source>
        <dbReference type="Google" id="ProtNLM"/>
    </source>
</evidence>
<feature type="signal peptide" evidence="1">
    <location>
        <begin position="1"/>
        <end position="28"/>
    </location>
</feature>
<reference evidence="2 4" key="1">
    <citation type="submission" date="2018-12" db="EMBL/GenBank/DDBJ databases">
        <title>Venturia inaequalis Genome Resource.</title>
        <authorList>
            <person name="Lichtner F.J."/>
        </authorList>
    </citation>
    <scope>NUCLEOTIDE SEQUENCE [LARGE SCALE GENOMIC DNA]</scope>
    <source>
        <strain evidence="2 4">120213</strain>
        <strain evidence="3 5">DMI_063113</strain>
    </source>
</reference>
<evidence type="ECO:0000256" key="1">
    <source>
        <dbReference type="SAM" id="SignalP"/>
    </source>
</evidence>
<protein>
    <recommendedName>
        <fullName evidence="6">Secreted protein</fullName>
    </recommendedName>
</protein>
<comment type="caution">
    <text evidence="2">The sequence shown here is derived from an EMBL/GenBank/DDBJ whole genome shotgun (WGS) entry which is preliminary data.</text>
</comment>
<name>A0A8H3YK30_VENIN</name>
<proteinExistence type="predicted"/>
<organism evidence="2 4">
    <name type="scientific">Venturia inaequalis</name>
    <name type="common">Apple scab fungus</name>
    <dbReference type="NCBI Taxonomy" id="5025"/>
    <lineage>
        <taxon>Eukaryota</taxon>
        <taxon>Fungi</taxon>
        <taxon>Dikarya</taxon>
        <taxon>Ascomycota</taxon>
        <taxon>Pezizomycotina</taxon>
        <taxon>Dothideomycetes</taxon>
        <taxon>Pleosporomycetidae</taxon>
        <taxon>Venturiales</taxon>
        <taxon>Venturiaceae</taxon>
        <taxon>Venturia</taxon>
    </lineage>
</organism>
<dbReference type="AlphaFoldDB" id="A0A8H3YK30"/>
<keyword evidence="1" id="KW-0732">Signal</keyword>
<evidence type="ECO:0000313" key="4">
    <source>
        <dbReference type="Proteomes" id="UP000447873"/>
    </source>
</evidence>
<keyword evidence="5" id="KW-1185">Reference proteome</keyword>